<evidence type="ECO:0000259" key="3">
    <source>
        <dbReference type="Pfam" id="PF22666"/>
    </source>
</evidence>
<dbReference type="Gene3D" id="2.60.120.260">
    <property type="entry name" value="Galactose-binding domain-like"/>
    <property type="match status" value="2"/>
</dbReference>
<name>A0A290Q3V7_9BACT</name>
<organism evidence="4 5">
    <name type="scientific">Nibricoccus aquaticus</name>
    <dbReference type="NCBI Taxonomy" id="2576891"/>
    <lineage>
        <taxon>Bacteria</taxon>
        <taxon>Pseudomonadati</taxon>
        <taxon>Verrucomicrobiota</taxon>
        <taxon>Opitutia</taxon>
        <taxon>Opitutales</taxon>
        <taxon>Opitutaceae</taxon>
        <taxon>Nibricoccus</taxon>
    </lineage>
</organism>
<evidence type="ECO:0000313" key="5">
    <source>
        <dbReference type="Proteomes" id="UP000217265"/>
    </source>
</evidence>
<dbReference type="AlphaFoldDB" id="A0A290Q3V7"/>
<dbReference type="EMBL" id="CP023344">
    <property type="protein sequence ID" value="ATC63355.1"/>
    <property type="molecule type" value="Genomic_DNA"/>
</dbReference>
<dbReference type="NCBIfam" id="NF045579">
    <property type="entry name" value="rhamnoside_JR"/>
    <property type="match status" value="1"/>
</dbReference>
<dbReference type="SUPFAM" id="SSF49785">
    <property type="entry name" value="Galactose-binding domain-like"/>
    <property type="match status" value="1"/>
</dbReference>
<dbReference type="Pfam" id="PF17132">
    <property type="entry name" value="Glyco_hydro_106"/>
    <property type="match status" value="2"/>
</dbReference>
<dbReference type="GO" id="GO:0003677">
    <property type="term" value="F:DNA binding"/>
    <property type="evidence" value="ECO:0007669"/>
    <property type="project" value="UniProtKB-KW"/>
</dbReference>
<proteinExistence type="predicted"/>
<dbReference type="KEGG" id="vbh:CMV30_04970"/>
<keyword evidence="1" id="KW-0732">Signal</keyword>
<reference evidence="4 5" key="1">
    <citation type="submission" date="2017-09" db="EMBL/GenBank/DDBJ databases">
        <title>Complete genome sequence of Verrucomicrobial strain HZ-65, isolated from freshwater.</title>
        <authorList>
            <person name="Choi A."/>
        </authorList>
    </citation>
    <scope>NUCLEOTIDE SEQUENCE [LARGE SCALE GENOMIC DNA]</scope>
    <source>
        <strain evidence="4 5">HZ-65</strain>
    </source>
</reference>
<protein>
    <submittedName>
        <fullName evidence="4">DNA-binding protein</fullName>
    </submittedName>
</protein>
<dbReference type="Pfam" id="PF22666">
    <property type="entry name" value="Glyco_hydro_2_N2"/>
    <property type="match status" value="1"/>
</dbReference>
<dbReference type="GO" id="GO:0004553">
    <property type="term" value="F:hydrolase activity, hydrolyzing O-glycosyl compounds"/>
    <property type="evidence" value="ECO:0007669"/>
    <property type="project" value="UniProtKB-ARBA"/>
</dbReference>
<evidence type="ECO:0000313" key="4">
    <source>
        <dbReference type="EMBL" id="ATC63355.1"/>
    </source>
</evidence>
<sequence length="1099" mass="121941">MIRFSRLLPVFVLILVAGVSAMRAEGTPYALVRDFQNPPESAKPWVIWYWMQASVSREGITADLEAMKQAGIGGAYFMAIQDMPTPAWPITPVRQLTEEWWGMVMHAFKEADRLGLKIAMHACDGFATSGGPWITPELSMQRVVWSETRVSGGKTGKVFSGVLPQPPTKENYYRDIAVLAFPTQAGAGVSTRTVVPVVTTSEGADASMLPMGKEKARYRAEDAGWIQYAFAESFTARSLVVQPDGTNMQGLRLRVEASEDGKDFLFVAQLEPARQGWQHNAWEATFALPETTARYFRFVWDPAGSEPGSEDMDAAKWRPILKVTRLELSSEARIEQFEGKSGALWRIGKRTTSDILPEKLAVAKGTMVDLTSKLGADGKLNWDMPAGAWTILRVGHTSTGQHNETAGAGKGLEADKFNPAAARLNFDQWFGEAMRRAGPELSKRVLAGFHLDSWECGSQNWSPVFQKEFERRRGYDPRPWLPAMAGIPVESAEASETFLHDVRTTIGELIVDNFVGVYAELARVNGKRFTAESVSPVVTSDNMRHFEQVDLPMGEFWLRSPTHDKPNDMRDTISAARVYGKKIIGAEAFTELKLTWDEHPGMLKALGDRNYALGVNHFAYHVFMHNPWPDRKPGMTLGGVGTFFQRDQTWWRPGAAWFAYAHRVQAVLQQGVPVVDVAVFTGEEMPRRAVLPERLTTVLPGLMGEDAVKREAVRLANVGQPMKTVAEGVSSSANTTNPADWTDPLRGYAYDSINRDALLRLATVRDGRIVLPGGASYGVLVLPGANPMNPSGVPLSAEVAKRVGELKKLGAKIIDAPWTEETLDSLKIARDFVAMEKGEEADKVAWTHRRVEDVEVYFVSNQLERTRSLEFSLRVDGSVPEIWNTVTGEIIEARSWWREKGRTVLPLELAAAESVFVVFREKTTAMLKSERANQPFLRAMQELTGSWTVAFEKRPAAPGAPVYAEALFDWSKHSDAAVRHFSGTAQYKRVFSFNAASSRGRRVWLDLGEVANLAEVYVNGVNCGVAWTPPYHVEVTRALKDGDNELRVGVTNTWANRLIGDAELPEAERVTWTTAKIGMKGRPLLKAGLLGPVRLMREE</sequence>
<dbReference type="InterPro" id="IPR054593">
    <property type="entry name" value="Beta-mannosidase-like_N2"/>
</dbReference>
<dbReference type="RefSeq" id="WP_096054987.1">
    <property type="nucleotide sequence ID" value="NZ_CP023344.1"/>
</dbReference>
<accession>A0A290Q3V7</accession>
<gene>
    <name evidence="4" type="ORF">CMV30_04970</name>
</gene>
<dbReference type="Proteomes" id="UP000217265">
    <property type="component" value="Chromosome"/>
</dbReference>
<keyword evidence="2" id="KW-0378">Hydrolase</keyword>
<evidence type="ECO:0000256" key="1">
    <source>
        <dbReference type="ARBA" id="ARBA00022729"/>
    </source>
</evidence>
<feature type="domain" description="Beta-mannosidase-like galactose-binding" evidence="3">
    <location>
        <begin position="985"/>
        <end position="1061"/>
    </location>
</feature>
<dbReference type="PANTHER" id="PTHR43817:SF1">
    <property type="entry name" value="HYDROLASE, FAMILY 43, PUTATIVE (AFU_ORTHOLOGUE AFUA_3G01660)-RELATED"/>
    <property type="match status" value="1"/>
</dbReference>
<dbReference type="PANTHER" id="PTHR43817">
    <property type="entry name" value="GLYCOSYL HYDROLASE"/>
    <property type="match status" value="1"/>
</dbReference>
<keyword evidence="4" id="KW-0238">DNA-binding</keyword>
<evidence type="ECO:0000256" key="2">
    <source>
        <dbReference type="ARBA" id="ARBA00022801"/>
    </source>
</evidence>
<keyword evidence="5" id="KW-1185">Reference proteome</keyword>
<dbReference type="InterPro" id="IPR008979">
    <property type="entry name" value="Galactose-bd-like_sf"/>
</dbReference>